<feature type="region of interest" description="Disordered" evidence="1">
    <location>
        <begin position="700"/>
        <end position="834"/>
    </location>
</feature>
<dbReference type="AlphaFoldDB" id="A0A8K0TMV6"/>
<evidence type="ECO:0000313" key="2">
    <source>
        <dbReference type="EMBL" id="KAH7367457.1"/>
    </source>
</evidence>
<feature type="compositionally biased region" description="Acidic residues" evidence="1">
    <location>
        <begin position="482"/>
        <end position="492"/>
    </location>
</feature>
<dbReference type="EMBL" id="JAGPXD010000002">
    <property type="protein sequence ID" value="KAH7367457.1"/>
    <property type="molecule type" value="Genomic_DNA"/>
</dbReference>
<feature type="region of interest" description="Disordered" evidence="1">
    <location>
        <begin position="46"/>
        <end position="101"/>
    </location>
</feature>
<evidence type="ECO:0000256" key="1">
    <source>
        <dbReference type="SAM" id="MobiDB-lite"/>
    </source>
</evidence>
<name>A0A8K0TMV6_9PEZI</name>
<protein>
    <submittedName>
        <fullName evidence="2">Uncharacterized protein</fullName>
    </submittedName>
</protein>
<sequence>MGRTSFTFPLPGRRQKHQSTIGPLVSTPMSKAQRILGAADLSIDAHSPRQWDDSESSASGISISVSESERTTTSASTATTAYRRQTTTTEDGPRPTRNVNRWEVESETVPAYVHAGRPNADDAATFESRDYMSDASSLRRRQSSSTLKSWYDKSKMPLSISQQTSSSAMAKGLPSKASALLDVDGAAAAASLSDAASTASTARAAKRPSRLNLSHLFSSSSSNGRFRDSAFVRPSPSSASLRSSLSSTAPSNSPDTPYSTPPSPRTPRRLLRKPTRERLAEIATAAAAATTASPAHRPRSSSSNGAHGAKSTGTSTAVHCPRDLYDHYERAAFRNVLESPAEEEDDEAHAEHEDDAAATRLLISDFPAAPVGPTALKSPPQQPLPQLPPHPLHPRHSTASSSIKTTTSNPVIREPIRRTTAPSSTRSRQSTAETLPSLDHDYPSSLASVSSRHTKTSRHTTASAADSEDRQGRSILSLSSDSEGDSDADDGYDAVSRRSVPSIASHQQPQPPSPASRRSVCSRGADSDSASRKSGGKRGSLATTAGSTYLTVPGGGSPGSLKPTVSPRTSSVNKTQAPPLPTQQPPSYGVHEARAVNLRPVASTARSLSGVDVDVDLDGTAPASLRAGDQPTPPLSPSSVEFCLQPDMTFDAAAPGAGTSSNPRLMAVTRQEQMLLAALRNKRAMMRETMLAEAEGDVHKARQQLRGHKHTSSQATIRGPEEKQHRVLRHQGSGTSTGSTVKSATRSSRSAQKPAAYVEPSPDLSDFMDFDDGMSGSDDGRRPFYSSGGSGSGSSAGDGSMLAPPAGNMTRKKAVRLSAVGTAGPEVDCWGDDG</sequence>
<feature type="region of interest" description="Disordered" evidence="1">
    <location>
        <begin position="286"/>
        <end position="320"/>
    </location>
</feature>
<feature type="region of interest" description="Disordered" evidence="1">
    <location>
        <begin position="1"/>
        <end position="28"/>
    </location>
</feature>
<feature type="compositionally biased region" description="Low complexity" evidence="1">
    <location>
        <begin position="418"/>
        <end position="431"/>
    </location>
</feature>
<comment type="caution">
    <text evidence="2">The sequence shown here is derived from an EMBL/GenBank/DDBJ whole genome shotgun (WGS) entry which is preliminary data.</text>
</comment>
<proteinExistence type="predicted"/>
<feature type="region of interest" description="Disordered" evidence="1">
    <location>
        <begin position="216"/>
        <end position="271"/>
    </location>
</feature>
<accession>A0A8K0TMV6</accession>
<dbReference type="Proteomes" id="UP000813385">
    <property type="component" value="Unassembled WGS sequence"/>
</dbReference>
<feature type="compositionally biased region" description="Polar residues" evidence="1">
    <location>
        <begin position="541"/>
        <end position="550"/>
    </location>
</feature>
<evidence type="ECO:0000313" key="3">
    <source>
        <dbReference type="Proteomes" id="UP000813385"/>
    </source>
</evidence>
<feature type="compositionally biased region" description="Low complexity" evidence="1">
    <location>
        <begin position="515"/>
        <end position="524"/>
    </location>
</feature>
<organism evidence="2 3">
    <name type="scientific">Plectosphaerella cucumerina</name>
    <dbReference type="NCBI Taxonomy" id="40658"/>
    <lineage>
        <taxon>Eukaryota</taxon>
        <taxon>Fungi</taxon>
        <taxon>Dikarya</taxon>
        <taxon>Ascomycota</taxon>
        <taxon>Pezizomycotina</taxon>
        <taxon>Sordariomycetes</taxon>
        <taxon>Hypocreomycetidae</taxon>
        <taxon>Glomerellales</taxon>
        <taxon>Plectosphaerellaceae</taxon>
        <taxon>Plectosphaerella</taxon>
    </lineage>
</organism>
<keyword evidence="3" id="KW-1185">Reference proteome</keyword>
<feature type="compositionally biased region" description="Low complexity" evidence="1">
    <location>
        <begin position="397"/>
        <end position="408"/>
    </location>
</feature>
<feature type="compositionally biased region" description="Basic residues" evidence="1">
    <location>
        <begin position="701"/>
        <end position="711"/>
    </location>
</feature>
<feature type="compositionally biased region" description="Polar residues" evidence="1">
    <location>
        <begin position="741"/>
        <end position="751"/>
    </location>
</feature>
<gene>
    <name evidence="2" type="ORF">B0T11DRAFT_295264</name>
</gene>
<feature type="compositionally biased region" description="Low complexity" evidence="1">
    <location>
        <begin position="233"/>
        <end position="258"/>
    </location>
</feature>
<feature type="region of interest" description="Disordered" evidence="1">
    <location>
        <begin position="368"/>
        <end position="588"/>
    </location>
</feature>
<dbReference type="OrthoDB" id="5244050at2759"/>
<feature type="compositionally biased region" description="Low complexity" evidence="1">
    <location>
        <begin position="56"/>
        <end position="90"/>
    </location>
</feature>
<feature type="compositionally biased region" description="Pro residues" evidence="1">
    <location>
        <begin position="380"/>
        <end position="391"/>
    </location>
</feature>
<feature type="compositionally biased region" description="Low complexity" evidence="1">
    <location>
        <begin position="286"/>
        <end position="303"/>
    </location>
</feature>
<feature type="region of interest" description="Disordered" evidence="1">
    <location>
        <begin position="115"/>
        <end position="147"/>
    </location>
</feature>
<reference evidence="2" key="1">
    <citation type="journal article" date="2021" name="Nat. Commun.">
        <title>Genetic determinants of endophytism in the Arabidopsis root mycobiome.</title>
        <authorList>
            <person name="Mesny F."/>
            <person name="Miyauchi S."/>
            <person name="Thiergart T."/>
            <person name="Pickel B."/>
            <person name="Atanasova L."/>
            <person name="Karlsson M."/>
            <person name="Huettel B."/>
            <person name="Barry K.W."/>
            <person name="Haridas S."/>
            <person name="Chen C."/>
            <person name="Bauer D."/>
            <person name="Andreopoulos W."/>
            <person name="Pangilinan J."/>
            <person name="LaButti K."/>
            <person name="Riley R."/>
            <person name="Lipzen A."/>
            <person name="Clum A."/>
            <person name="Drula E."/>
            <person name="Henrissat B."/>
            <person name="Kohler A."/>
            <person name="Grigoriev I.V."/>
            <person name="Martin F.M."/>
            <person name="Hacquard S."/>
        </authorList>
    </citation>
    <scope>NUCLEOTIDE SEQUENCE</scope>
    <source>
        <strain evidence="2">MPI-CAGE-AT-0016</strain>
    </source>
</reference>